<keyword evidence="11" id="KW-1185">Reference proteome</keyword>
<sequence length="341" mass="37452">MLSPLRLAISIVQPTEFALGVLAIAAYLDFLIGDPWGWPHPVQGMGWVISHYSQGVLKHWKNPIIRRIAGIILATGAIASTGLIGWGIAQGSYYLHPLLGLAIESILLASCFAGRSLRTAAETVLEPLKHSDLETARQKLSLYVGRDPDNLSDSEVMRAVLETVTENAVDGVMAPLFYAIAGSMIFHVGALPLAFAYKAASTLDSMVGYQDEPYTDLGWCSAKIEDILTWFPCRLTVITLGLLSNCLPEIWRICQRDATQDPSPNSGWSECTYAVILGVQLGGINYYHGIPKPKPLLNTPLNPITPDRIHQAMLLTRWCFLTWLSITISCWFLSTQFPGNP</sequence>
<name>A0ABS3FV21_9CYAN</name>
<comment type="function">
    <text evidence="9">Converts cobyric acid to cobinamide by the addition of aminopropanol on the F carboxylic group.</text>
</comment>
<dbReference type="HAMAP" id="MF_00024">
    <property type="entry name" value="CobD_CbiB"/>
    <property type="match status" value="1"/>
</dbReference>
<gene>
    <name evidence="9" type="primary">cobD</name>
    <name evidence="10" type="ORF">J0895_18255</name>
</gene>
<evidence type="ECO:0000256" key="4">
    <source>
        <dbReference type="ARBA" id="ARBA00022475"/>
    </source>
</evidence>
<evidence type="ECO:0000256" key="3">
    <source>
        <dbReference type="ARBA" id="ARBA00006263"/>
    </source>
</evidence>
<proteinExistence type="inferred from homology"/>
<comment type="subcellular location">
    <subcellularLocation>
        <location evidence="1 9">Cell membrane</location>
        <topology evidence="1 9">Multi-pass membrane protein</topology>
    </subcellularLocation>
</comment>
<comment type="similarity">
    <text evidence="3 9">Belongs to the CobD/CbiB family.</text>
</comment>
<dbReference type="Proteomes" id="UP000664844">
    <property type="component" value="Unassembled WGS sequence"/>
</dbReference>
<keyword evidence="6 9" id="KW-0812">Transmembrane</keyword>
<accession>A0ABS3FV21</accession>
<feature type="transmembrane region" description="Helical" evidence="9">
    <location>
        <begin position="314"/>
        <end position="334"/>
    </location>
</feature>
<evidence type="ECO:0000313" key="11">
    <source>
        <dbReference type="Proteomes" id="UP000664844"/>
    </source>
</evidence>
<evidence type="ECO:0000313" key="10">
    <source>
        <dbReference type="EMBL" id="MBO0350974.1"/>
    </source>
</evidence>
<organism evidence="10 11">
    <name type="scientific">Phormidium pseudopriestleyi FRX01</name>
    <dbReference type="NCBI Taxonomy" id="1759528"/>
    <lineage>
        <taxon>Bacteria</taxon>
        <taxon>Bacillati</taxon>
        <taxon>Cyanobacteriota</taxon>
        <taxon>Cyanophyceae</taxon>
        <taxon>Oscillatoriophycideae</taxon>
        <taxon>Oscillatoriales</taxon>
        <taxon>Oscillatoriaceae</taxon>
        <taxon>Phormidium</taxon>
    </lineage>
</organism>
<evidence type="ECO:0000256" key="2">
    <source>
        <dbReference type="ARBA" id="ARBA00004953"/>
    </source>
</evidence>
<dbReference type="EMBL" id="JAFLQW010000478">
    <property type="protein sequence ID" value="MBO0350974.1"/>
    <property type="molecule type" value="Genomic_DNA"/>
</dbReference>
<feature type="transmembrane region" description="Helical" evidence="9">
    <location>
        <begin position="176"/>
        <end position="197"/>
    </location>
</feature>
<evidence type="ECO:0000256" key="7">
    <source>
        <dbReference type="ARBA" id="ARBA00022989"/>
    </source>
</evidence>
<comment type="caution">
    <text evidence="10">The sequence shown here is derived from an EMBL/GenBank/DDBJ whole genome shotgun (WGS) entry which is preliminary data.</text>
</comment>
<reference evidence="10 11" key="1">
    <citation type="submission" date="2021-03" db="EMBL/GenBank/DDBJ databases">
        <title>Metabolic Capacity of the Antarctic Cyanobacterium Phormidium pseudopriestleyi that Sustains Oxygenic Photosynthesis in the Presence of Hydrogen Sulfide.</title>
        <authorList>
            <person name="Lumian J.E."/>
            <person name="Jungblut A.D."/>
            <person name="Dillon M.L."/>
            <person name="Hawes I."/>
            <person name="Doran P.T."/>
            <person name="Mackey T.J."/>
            <person name="Dick G.J."/>
            <person name="Grettenberger C.L."/>
            <person name="Sumner D.Y."/>
        </authorList>
    </citation>
    <scope>NUCLEOTIDE SEQUENCE [LARGE SCALE GENOMIC DNA]</scope>
    <source>
        <strain evidence="10 11">FRX01</strain>
    </source>
</reference>
<dbReference type="PANTHER" id="PTHR34308:SF1">
    <property type="entry name" value="COBALAMIN BIOSYNTHESIS PROTEIN CBIB"/>
    <property type="match status" value="1"/>
</dbReference>
<keyword evidence="5 9" id="KW-0169">Cobalamin biosynthesis</keyword>
<keyword evidence="4 9" id="KW-1003">Cell membrane</keyword>
<dbReference type="PANTHER" id="PTHR34308">
    <property type="entry name" value="COBALAMIN BIOSYNTHESIS PROTEIN CBIB"/>
    <property type="match status" value="1"/>
</dbReference>
<feature type="transmembrane region" description="Helical" evidence="9">
    <location>
        <begin position="68"/>
        <end position="89"/>
    </location>
</feature>
<dbReference type="NCBIfam" id="TIGR00380">
    <property type="entry name" value="cobal_cbiB"/>
    <property type="match status" value="1"/>
</dbReference>
<evidence type="ECO:0000256" key="9">
    <source>
        <dbReference type="HAMAP-Rule" id="MF_00024"/>
    </source>
</evidence>
<keyword evidence="8 9" id="KW-0472">Membrane</keyword>
<evidence type="ECO:0000256" key="8">
    <source>
        <dbReference type="ARBA" id="ARBA00023136"/>
    </source>
</evidence>
<comment type="caution">
    <text evidence="9">Lacks conserved residue(s) required for the propagation of feature annotation.</text>
</comment>
<evidence type="ECO:0000256" key="6">
    <source>
        <dbReference type="ARBA" id="ARBA00022692"/>
    </source>
</evidence>
<dbReference type="RefSeq" id="WP_207089435.1">
    <property type="nucleotide sequence ID" value="NZ_JAFLQW010000478.1"/>
</dbReference>
<dbReference type="InterPro" id="IPR004485">
    <property type="entry name" value="Cobalamin_biosynth_CobD/CbiB"/>
</dbReference>
<protein>
    <recommendedName>
        <fullName evidence="9">Cobalamin biosynthesis protein CobD</fullName>
    </recommendedName>
</protein>
<evidence type="ECO:0000256" key="1">
    <source>
        <dbReference type="ARBA" id="ARBA00004651"/>
    </source>
</evidence>
<comment type="pathway">
    <text evidence="2 9">Cofactor biosynthesis; adenosylcobalamin biosynthesis.</text>
</comment>
<dbReference type="Pfam" id="PF03186">
    <property type="entry name" value="CobD_Cbib"/>
    <property type="match status" value="1"/>
</dbReference>
<keyword evidence="7 9" id="KW-1133">Transmembrane helix</keyword>
<evidence type="ECO:0000256" key="5">
    <source>
        <dbReference type="ARBA" id="ARBA00022573"/>
    </source>
</evidence>